<evidence type="ECO:0000256" key="2">
    <source>
        <dbReference type="ARBA" id="ARBA00022857"/>
    </source>
</evidence>
<evidence type="ECO:0000256" key="4">
    <source>
        <dbReference type="PIRSR" id="PIRSR000097-1"/>
    </source>
</evidence>
<feature type="domain" description="NADP-dependent oxidoreductase" evidence="7">
    <location>
        <begin position="8"/>
        <end position="247"/>
    </location>
</feature>
<feature type="active site" description="Proton donor" evidence="4">
    <location>
        <position position="37"/>
    </location>
</feature>
<dbReference type="SUPFAM" id="SSF51430">
    <property type="entry name" value="NAD(P)-linked oxidoreductase"/>
    <property type="match status" value="1"/>
</dbReference>
<dbReference type="Pfam" id="PF00248">
    <property type="entry name" value="Aldo_ket_red"/>
    <property type="match status" value="1"/>
</dbReference>
<dbReference type="InterPro" id="IPR020471">
    <property type="entry name" value="AKR"/>
</dbReference>
<protein>
    <submittedName>
        <fullName evidence="8">Aldo/keto reductase</fullName>
    </submittedName>
</protein>
<evidence type="ECO:0000256" key="6">
    <source>
        <dbReference type="PIRSR" id="PIRSR000097-3"/>
    </source>
</evidence>
<reference evidence="8" key="1">
    <citation type="journal article" date="2021" name="PeerJ">
        <title>Extensive microbial diversity within the chicken gut microbiome revealed by metagenomics and culture.</title>
        <authorList>
            <person name="Gilroy R."/>
            <person name="Ravi A."/>
            <person name="Getino M."/>
            <person name="Pursley I."/>
            <person name="Horton D.L."/>
            <person name="Alikhan N.F."/>
            <person name="Baker D."/>
            <person name="Gharbi K."/>
            <person name="Hall N."/>
            <person name="Watson M."/>
            <person name="Adriaenssens E.M."/>
            <person name="Foster-Nyarko E."/>
            <person name="Jarju S."/>
            <person name="Secka A."/>
            <person name="Antonio M."/>
            <person name="Oren A."/>
            <person name="Chaudhuri R.R."/>
            <person name="La Ragione R."/>
            <person name="Hildebrand F."/>
            <person name="Pallen M.J."/>
        </authorList>
    </citation>
    <scope>NUCLEOTIDE SEQUENCE</scope>
    <source>
        <strain evidence="8">ChiSjej1B19-5720</strain>
    </source>
</reference>
<dbReference type="Proteomes" id="UP000823842">
    <property type="component" value="Unassembled WGS sequence"/>
</dbReference>
<evidence type="ECO:0000313" key="8">
    <source>
        <dbReference type="EMBL" id="HJB28677.1"/>
    </source>
</evidence>
<evidence type="ECO:0000256" key="5">
    <source>
        <dbReference type="PIRSR" id="PIRSR000097-2"/>
    </source>
</evidence>
<dbReference type="PANTHER" id="PTHR43827">
    <property type="entry name" value="2,5-DIKETO-D-GLUCONIC ACID REDUCTASE"/>
    <property type="match status" value="1"/>
</dbReference>
<evidence type="ECO:0000256" key="1">
    <source>
        <dbReference type="ARBA" id="ARBA00007905"/>
    </source>
</evidence>
<feature type="site" description="Lowers pKa of active site Tyr" evidence="6">
    <location>
        <position position="62"/>
    </location>
</feature>
<dbReference type="PRINTS" id="PR00069">
    <property type="entry name" value="ALDKETRDTASE"/>
</dbReference>
<dbReference type="PIRSF" id="PIRSF000097">
    <property type="entry name" value="AKR"/>
    <property type="match status" value="1"/>
</dbReference>
<sequence length="256" mass="28767">MPVAGLGTYALSDEECYDSVTALLECGGRLIDTASYYGDEESVGRAIRDSDVLREEIFVTTKIYPTEFDDPEEAIEACLERLDIGYIDLMLLHHPGANEAAAYREIEKAIKEGKIRSAGVSCYYIRETDAFLKKVSTPPALIQNEIHPYYQDTDVVRHIQSLPQKIAVQAWYPLGGRGYTDQMLNNKVIGEIAEKYAKSPAQVILRWNLQNGVAVIPGSSNAAHIRENISIFDFKLTSDEMRDIGGLNRNEKHDWY</sequence>
<dbReference type="AlphaFoldDB" id="A0A9D2RVX7"/>
<organism evidence="8 9">
    <name type="scientific">Candidatus Blautia faecavium</name>
    <dbReference type="NCBI Taxonomy" id="2838487"/>
    <lineage>
        <taxon>Bacteria</taxon>
        <taxon>Bacillati</taxon>
        <taxon>Bacillota</taxon>
        <taxon>Clostridia</taxon>
        <taxon>Lachnospirales</taxon>
        <taxon>Lachnospiraceae</taxon>
        <taxon>Blautia</taxon>
    </lineage>
</organism>
<name>A0A9D2RVX7_9FIRM</name>
<evidence type="ECO:0000313" key="9">
    <source>
        <dbReference type="Proteomes" id="UP000823842"/>
    </source>
</evidence>
<evidence type="ECO:0000256" key="3">
    <source>
        <dbReference type="ARBA" id="ARBA00023002"/>
    </source>
</evidence>
<dbReference type="Gene3D" id="3.20.20.100">
    <property type="entry name" value="NADP-dependent oxidoreductase domain"/>
    <property type="match status" value="1"/>
</dbReference>
<dbReference type="GO" id="GO:0016616">
    <property type="term" value="F:oxidoreductase activity, acting on the CH-OH group of donors, NAD or NADP as acceptor"/>
    <property type="evidence" value="ECO:0007669"/>
    <property type="project" value="UniProtKB-ARBA"/>
</dbReference>
<reference evidence="8" key="2">
    <citation type="submission" date="2021-04" db="EMBL/GenBank/DDBJ databases">
        <authorList>
            <person name="Gilroy R."/>
        </authorList>
    </citation>
    <scope>NUCLEOTIDE SEQUENCE</scope>
    <source>
        <strain evidence="8">ChiSjej1B19-5720</strain>
    </source>
</reference>
<keyword evidence="3" id="KW-0560">Oxidoreductase</keyword>
<keyword evidence="2" id="KW-0521">NADP</keyword>
<evidence type="ECO:0000259" key="7">
    <source>
        <dbReference type="Pfam" id="PF00248"/>
    </source>
</evidence>
<comment type="caution">
    <text evidence="8">The sequence shown here is derived from an EMBL/GenBank/DDBJ whole genome shotgun (WGS) entry which is preliminary data.</text>
</comment>
<comment type="similarity">
    <text evidence="1">Belongs to the aldo/keto reductase family.</text>
</comment>
<dbReference type="PANTHER" id="PTHR43827:SF3">
    <property type="entry name" value="NADP-DEPENDENT OXIDOREDUCTASE DOMAIN-CONTAINING PROTEIN"/>
    <property type="match status" value="1"/>
</dbReference>
<dbReference type="InterPro" id="IPR023210">
    <property type="entry name" value="NADP_OxRdtase_dom"/>
</dbReference>
<gene>
    <name evidence="8" type="ORF">IAA06_07765</name>
</gene>
<dbReference type="InterPro" id="IPR036812">
    <property type="entry name" value="NAD(P)_OxRdtase_dom_sf"/>
</dbReference>
<proteinExistence type="inferred from homology"/>
<feature type="binding site" evidence="5">
    <location>
        <position position="93"/>
    </location>
    <ligand>
        <name>substrate</name>
    </ligand>
</feature>
<accession>A0A9D2RVX7</accession>
<dbReference type="CDD" id="cd19071">
    <property type="entry name" value="AKR_AKR1-5-like"/>
    <property type="match status" value="1"/>
</dbReference>
<dbReference type="EMBL" id="DWYZ01000148">
    <property type="protein sequence ID" value="HJB28677.1"/>
    <property type="molecule type" value="Genomic_DNA"/>
</dbReference>